<feature type="signal peptide" evidence="2">
    <location>
        <begin position="1"/>
        <end position="31"/>
    </location>
</feature>
<feature type="region of interest" description="Disordered" evidence="1">
    <location>
        <begin position="136"/>
        <end position="227"/>
    </location>
</feature>
<feature type="compositionally biased region" description="Basic and acidic residues" evidence="1">
    <location>
        <begin position="469"/>
        <end position="486"/>
    </location>
</feature>
<dbReference type="AlphaFoldDB" id="A0A6I4WAY8"/>
<evidence type="ECO:0000256" key="2">
    <source>
        <dbReference type="SAM" id="SignalP"/>
    </source>
</evidence>
<feature type="compositionally biased region" description="Basic and acidic residues" evidence="1">
    <location>
        <begin position="446"/>
        <end position="461"/>
    </location>
</feature>
<gene>
    <name evidence="3" type="ORF">GQ466_29090</name>
</gene>
<dbReference type="EMBL" id="WUTW01000010">
    <property type="protein sequence ID" value="MXQ68079.1"/>
    <property type="molecule type" value="Genomic_DNA"/>
</dbReference>
<feature type="region of interest" description="Disordered" evidence="1">
    <location>
        <begin position="310"/>
        <end position="519"/>
    </location>
</feature>
<evidence type="ECO:0000313" key="4">
    <source>
        <dbReference type="Proteomes" id="UP000431901"/>
    </source>
</evidence>
<sequence>MTFRSARKPLIAGLGAAAVFAVVGVSPGAFAAADTSDDPDLIAHVHVTLQLSDATVRPGAHVTATMTVVAEEGVPSTLTRWAISAGKASVSPASGTLGTVYLAPKTVTAQITVPSGAAAGSITVDAVVTGPRLVTAASDAKSMQVVPGTVDKPTTPPKHSPTPTPKPSHSKPPTASPHDPGNNGTPGGGAIPSLPITTAPTMPTAPPVDAPEVALPPVSDPQVATATPDQIAVASTRTALRSAAASLPIAQKIGPGAAGWMAALLAGQILLMTRVRMARRGHRDKAARRLATASASSAAATVVLPRRVTPVPEPAPAVPARLDAPAAAPEPAKAAKKTKAAKPARAKRRASKAADSLPATAERPKASESLPAKAEQPEASASPPAKAARPEASASLPVTAKQDKPEVAEPLPVAAERHEPEAAQPLPLPVEAKHDEPEAAQPLPVEAKRDEPRPEAMRDEPVSPSAGAKQDEPKAAKSKPAKDGTRRRSAPKPAPAKGRAAKRRSGRRFSLLPGDPGGS</sequence>
<comment type="caution">
    <text evidence="3">The sequence shown here is derived from an EMBL/GenBank/DDBJ whole genome shotgun (WGS) entry which is preliminary data.</text>
</comment>
<evidence type="ECO:0000256" key="1">
    <source>
        <dbReference type="SAM" id="MobiDB-lite"/>
    </source>
</evidence>
<feature type="compositionally biased region" description="Low complexity" evidence="1">
    <location>
        <begin position="318"/>
        <end position="332"/>
    </location>
</feature>
<feature type="chain" id="PRO_5026214869" evidence="2">
    <location>
        <begin position="32"/>
        <end position="519"/>
    </location>
</feature>
<name>A0A6I4WAY8_9ACTN</name>
<dbReference type="RefSeq" id="WP_161106264.1">
    <property type="nucleotide sequence ID" value="NZ_JBHLYI010000020.1"/>
</dbReference>
<dbReference type="Proteomes" id="UP000431901">
    <property type="component" value="Unassembled WGS sequence"/>
</dbReference>
<feature type="compositionally biased region" description="Pro residues" evidence="1">
    <location>
        <begin position="154"/>
        <end position="166"/>
    </location>
</feature>
<keyword evidence="2" id="KW-0732">Signal</keyword>
<reference evidence="3 4" key="1">
    <citation type="submission" date="2019-12" db="EMBL/GenBank/DDBJ databases">
        <title>Nocardia macrotermitis sp. nov. and Nocardia aurantia sp. nov., isolated from the gut of the fungus growing-termite Macrotermes natalensis.</title>
        <authorList>
            <person name="Christine B."/>
            <person name="Rene B."/>
        </authorList>
    </citation>
    <scope>NUCLEOTIDE SEQUENCE [LARGE SCALE GENOMIC DNA]</scope>
    <source>
        <strain evidence="3 4">DSM 102126</strain>
    </source>
</reference>
<keyword evidence="4" id="KW-1185">Reference proteome</keyword>
<organism evidence="3 4">
    <name type="scientific">Actinomadura rayongensis</name>
    <dbReference type="NCBI Taxonomy" id="1429076"/>
    <lineage>
        <taxon>Bacteria</taxon>
        <taxon>Bacillati</taxon>
        <taxon>Actinomycetota</taxon>
        <taxon>Actinomycetes</taxon>
        <taxon>Streptosporangiales</taxon>
        <taxon>Thermomonosporaceae</taxon>
        <taxon>Actinomadura</taxon>
    </lineage>
</organism>
<feature type="compositionally biased region" description="Basic residues" evidence="1">
    <location>
        <begin position="334"/>
        <end position="351"/>
    </location>
</feature>
<evidence type="ECO:0000313" key="3">
    <source>
        <dbReference type="EMBL" id="MXQ68079.1"/>
    </source>
</evidence>
<accession>A0A6I4WAY8</accession>
<protein>
    <submittedName>
        <fullName evidence="3">Uncharacterized protein</fullName>
    </submittedName>
</protein>
<proteinExistence type="predicted"/>
<feature type="compositionally biased region" description="Low complexity" evidence="1">
    <location>
        <begin position="371"/>
        <end position="395"/>
    </location>
</feature>